<feature type="chain" id="PRO_5040354306" description="Ser-Thr-rich glycosyl-phosphatidyl-inositol-anchored membrane family-domain-containing protein" evidence="2">
    <location>
        <begin position="23"/>
        <end position="254"/>
    </location>
</feature>
<gene>
    <name evidence="3" type="ORF">CPB84DRAFT_1677535</name>
</gene>
<evidence type="ECO:0000256" key="1">
    <source>
        <dbReference type="SAM" id="MobiDB-lite"/>
    </source>
</evidence>
<sequence>MFALQPLLTTFIAFNTAVNVAASPLGLFRRDVVAPRITSPTADSVWPIGSVQTVTWDTSDLPPPSQITNAIGQIILGFNSTDSLNLDFDHPLAKGFNITDGSVKVTVPNVTPRDDYLIVLFGDSGDTSPQFAITKISAPGFSSSSSSGSSPATTPLSTESLPIPTLSDITGSVTTDGSSITTDGTFTSTTVSDAPQSTATSSLSSSSSSSSTSSASAAAAQTTTATSAAWSLHHGGSFNALALCMAFMVMLITV</sequence>
<proteinExistence type="predicted"/>
<feature type="compositionally biased region" description="Low complexity" evidence="1">
    <location>
        <begin position="167"/>
        <end position="211"/>
    </location>
</feature>
<accession>A0A9P5NRL3</accession>
<dbReference type="AlphaFoldDB" id="A0A9P5NRL3"/>
<evidence type="ECO:0000313" key="4">
    <source>
        <dbReference type="Proteomes" id="UP000724874"/>
    </source>
</evidence>
<evidence type="ECO:0008006" key="5">
    <source>
        <dbReference type="Google" id="ProtNLM"/>
    </source>
</evidence>
<evidence type="ECO:0000256" key="2">
    <source>
        <dbReference type="SAM" id="SignalP"/>
    </source>
</evidence>
<feature type="compositionally biased region" description="Low complexity" evidence="1">
    <location>
        <begin position="139"/>
        <end position="158"/>
    </location>
</feature>
<evidence type="ECO:0000313" key="3">
    <source>
        <dbReference type="EMBL" id="KAF8904108.1"/>
    </source>
</evidence>
<feature type="signal peptide" evidence="2">
    <location>
        <begin position="1"/>
        <end position="22"/>
    </location>
</feature>
<name>A0A9P5NRL3_GYMJU</name>
<dbReference type="Proteomes" id="UP000724874">
    <property type="component" value="Unassembled WGS sequence"/>
</dbReference>
<keyword evidence="2" id="KW-0732">Signal</keyword>
<reference evidence="3" key="1">
    <citation type="submission" date="2020-11" db="EMBL/GenBank/DDBJ databases">
        <authorList>
            <consortium name="DOE Joint Genome Institute"/>
            <person name="Ahrendt S."/>
            <person name="Riley R."/>
            <person name="Andreopoulos W."/>
            <person name="LaButti K."/>
            <person name="Pangilinan J."/>
            <person name="Ruiz-duenas F.J."/>
            <person name="Barrasa J.M."/>
            <person name="Sanchez-Garcia M."/>
            <person name="Camarero S."/>
            <person name="Miyauchi S."/>
            <person name="Serrano A."/>
            <person name="Linde D."/>
            <person name="Babiker R."/>
            <person name="Drula E."/>
            <person name="Ayuso-Fernandez I."/>
            <person name="Pacheco R."/>
            <person name="Padilla G."/>
            <person name="Ferreira P."/>
            <person name="Barriuso J."/>
            <person name="Kellner H."/>
            <person name="Castanera R."/>
            <person name="Alfaro M."/>
            <person name="Ramirez L."/>
            <person name="Pisabarro A.G."/>
            <person name="Kuo A."/>
            <person name="Tritt A."/>
            <person name="Lipzen A."/>
            <person name="He G."/>
            <person name="Yan M."/>
            <person name="Ng V."/>
            <person name="Cullen D."/>
            <person name="Martin F."/>
            <person name="Rosso M.-N."/>
            <person name="Henrissat B."/>
            <person name="Hibbett D."/>
            <person name="Martinez A.T."/>
            <person name="Grigoriev I.V."/>
        </authorList>
    </citation>
    <scope>NUCLEOTIDE SEQUENCE</scope>
    <source>
        <strain evidence="3">AH 44721</strain>
    </source>
</reference>
<organism evidence="3 4">
    <name type="scientific">Gymnopilus junonius</name>
    <name type="common">Spectacular rustgill mushroom</name>
    <name type="synonym">Gymnopilus spectabilis subsp. junonius</name>
    <dbReference type="NCBI Taxonomy" id="109634"/>
    <lineage>
        <taxon>Eukaryota</taxon>
        <taxon>Fungi</taxon>
        <taxon>Dikarya</taxon>
        <taxon>Basidiomycota</taxon>
        <taxon>Agaricomycotina</taxon>
        <taxon>Agaricomycetes</taxon>
        <taxon>Agaricomycetidae</taxon>
        <taxon>Agaricales</taxon>
        <taxon>Agaricineae</taxon>
        <taxon>Hymenogastraceae</taxon>
        <taxon>Gymnopilus</taxon>
    </lineage>
</organism>
<feature type="region of interest" description="Disordered" evidence="1">
    <location>
        <begin position="139"/>
        <end position="211"/>
    </location>
</feature>
<dbReference type="EMBL" id="JADNYJ010000027">
    <property type="protein sequence ID" value="KAF8904108.1"/>
    <property type="molecule type" value="Genomic_DNA"/>
</dbReference>
<dbReference type="OrthoDB" id="2339190at2759"/>
<protein>
    <recommendedName>
        <fullName evidence="5">Ser-Thr-rich glycosyl-phosphatidyl-inositol-anchored membrane family-domain-containing protein</fullName>
    </recommendedName>
</protein>
<keyword evidence="4" id="KW-1185">Reference proteome</keyword>
<comment type="caution">
    <text evidence="3">The sequence shown here is derived from an EMBL/GenBank/DDBJ whole genome shotgun (WGS) entry which is preliminary data.</text>
</comment>